<dbReference type="AlphaFoldDB" id="A0A8T0HCG3"/>
<dbReference type="Proteomes" id="UP000822688">
    <property type="component" value="Chromosome 6"/>
</dbReference>
<keyword evidence="5" id="KW-1185">Reference proteome</keyword>
<feature type="signal peptide" evidence="3">
    <location>
        <begin position="1"/>
        <end position="19"/>
    </location>
</feature>
<feature type="compositionally biased region" description="Basic and acidic residues" evidence="1">
    <location>
        <begin position="164"/>
        <end position="180"/>
    </location>
</feature>
<evidence type="ECO:0000256" key="1">
    <source>
        <dbReference type="SAM" id="MobiDB-lite"/>
    </source>
</evidence>
<keyword evidence="2" id="KW-1133">Transmembrane helix</keyword>
<reference evidence="4 5" key="1">
    <citation type="submission" date="2020-06" db="EMBL/GenBank/DDBJ databases">
        <title>WGS assembly of Ceratodon purpureus strain R40.</title>
        <authorList>
            <person name="Carey S.B."/>
            <person name="Jenkins J."/>
            <person name="Shu S."/>
            <person name="Lovell J.T."/>
            <person name="Sreedasyam A."/>
            <person name="Maumus F."/>
            <person name="Tiley G.P."/>
            <person name="Fernandez-Pozo N."/>
            <person name="Barry K."/>
            <person name="Chen C."/>
            <person name="Wang M."/>
            <person name="Lipzen A."/>
            <person name="Daum C."/>
            <person name="Saski C.A."/>
            <person name="Payton A.C."/>
            <person name="Mcbreen J.C."/>
            <person name="Conrad R.E."/>
            <person name="Kollar L.M."/>
            <person name="Olsson S."/>
            <person name="Huttunen S."/>
            <person name="Landis J.B."/>
            <person name="Wickett N.J."/>
            <person name="Johnson M.G."/>
            <person name="Rensing S.A."/>
            <person name="Grimwood J."/>
            <person name="Schmutz J."/>
            <person name="Mcdaniel S.F."/>
        </authorList>
    </citation>
    <scope>NUCLEOTIDE SEQUENCE [LARGE SCALE GENOMIC DNA]</scope>
    <source>
        <strain evidence="4 5">R40</strain>
    </source>
</reference>
<protein>
    <submittedName>
        <fullName evidence="4">Uncharacterized protein</fullName>
    </submittedName>
</protein>
<gene>
    <name evidence="4" type="ORF">KC19_6G092000</name>
</gene>
<proteinExistence type="predicted"/>
<dbReference type="PANTHER" id="PTHR36735:SF1">
    <property type="entry name" value="TRANSMEMBRANE PROTEIN"/>
    <property type="match status" value="1"/>
</dbReference>
<feature type="transmembrane region" description="Helical" evidence="2">
    <location>
        <begin position="132"/>
        <end position="153"/>
    </location>
</feature>
<keyword evidence="2" id="KW-0812">Transmembrane</keyword>
<sequence length="210" mass="21646">MATLTALPLATLVPHQAQALPSLQASRRSALCSVTRIAQLPGSQRFRSRLLALSRHDEFSDCVTRSEDCCSGSGRSGEEVRSSGVVMRVSGASALGVGAVLATAGASLADEVAASGAVADGSDVGISTTVSVLFVVATVGLVVLTGGVIYLALTEYLEKRQLQEEQKKVEAAKPKKEKSAKQTVKAAARAGGPKGFGSGKRKDDDEEVSS</sequence>
<name>A0A8T0HCG3_CERPU</name>
<evidence type="ECO:0000256" key="3">
    <source>
        <dbReference type="SAM" id="SignalP"/>
    </source>
</evidence>
<keyword evidence="2" id="KW-0472">Membrane</keyword>
<feature type="chain" id="PRO_5035862508" evidence="3">
    <location>
        <begin position="20"/>
        <end position="210"/>
    </location>
</feature>
<accession>A0A8T0HCG3</accession>
<feature type="region of interest" description="Disordered" evidence="1">
    <location>
        <begin position="164"/>
        <end position="210"/>
    </location>
</feature>
<evidence type="ECO:0000313" key="4">
    <source>
        <dbReference type="EMBL" id="KAG0569461.1"/>
    </source>
</evidence>
<evidence type="ECO:0000256" key="2">
    <source>
        <dbReference type="SAM" id="Phobius"/>
    </source>
</evidence>
<organism evidence="4 5">
    <name type="scientific">Ceratodon purpureus</name>
    <name type="common">Fire moss</name>
    <name type="synonym">Dicranum purpureum</name>
    <dbReference type="NCBI Taxonomy" id="3225"/>
    <lineage>
        <taxon>Eukaryota</taxon>
        <taxon>Viridiplantae</taxon>
        <taxon>Streptophyta</taxon>
        <taxon>Embryophyta</taxon>
        <taxon>Bryophyta</taxon>
        <taxon>Bryophytina</taxon>
        <taxon>Bryopsida</taxon>
        <taxon>Dicranidae</taxon>
        <taxon>Pseudoditrichales</taxon>
        <taxon>Ditrichaceae</taxon>
        <taxon>Ceratodon</taxon>
    </lineage>
</organism>
<keyword evidence="3" id="KW-0732">Signal</keyword>
<dbReference type="PANTHER" id="PTHR36735">
    <property type="entry name" value="TRANSMEMBRANE PROTEIN"/>
    <property type="match status" value="1"/>
</dbReference>
<evidence type="ECO:0000313" key="5">
    <source>
        <dbReference type="Proteomes" id="UP000822688"/>
    </source>
</evidence>
<dbReference type="EMBL" id="CM026427">
    <property type="protein sequence ID" value="KAG0569461.1"/>
    <property type="molecule type" value="Genomic_DNA"/>
</dbReference>
<comment type="caution">
    <text evidence="4">The sequence shown here is derived from an EMBL/GenBank/DDBJ whole genome shotgun (WGS) entry which is preliminary data.</text>
</comment>